<dbReference type="SUPFAM" id="SSF51905">
    <property type="entry name" value="FAD/NAD(P)-binding domain"/>
    <property type="match status" value="1"/>
</dbReference>
<evidence type="ECO:0000259" key="3">
    <source>
        <dbReference type="Pfam" id="PF01494"/>
    </source>
</evidence>
<dbReference type="PANTHER" id="PTHR13789:SF309">
    <property type="entry name" value="PUTATIVE (AFU_ORTHOLOGUE AFUA_6G14510)-RELATED"/>
    <property type="match status" value="1"/>
</dbReference>
<dbReference type="RefSeq" id="WP_150065621.1">
    <property type="nucleotide sequence ID" value="NZ_JBEPDJ010000003.1"/>
</dbReference>
<keyword evidence="2" id="KW-0503">Monooxygenase</keyword>
<organism evidence="4 5">
    <name type="scientific">Saccharopolyspora hirsuta</name>
    <dbReference type="NCBI Taxonomy" id="1837"/>
    <lineage>
        <taxon>Bacteria</taxon>
        <taxon>Bacillati</taxon>
        <taxon>Actinomycetota</taxon>
        <taxon>Actinomycetes</taxon>
        <taxon>Pseudonocardiales</taxon>
        <taxon>Pseudonocardiaceae</taxon>
        <taxon>Saccharopolyspora</taxon>
    </lineage>
</organism>
<dbReference type="GO" id="GO:0004497">
    <property type="term" value="F:monooxygenase activity"/>
    <property type="evidence" value="ECO:0007669"/>
    <property type="project" value="UniProtKB-KW"/>
</dbReference>
<comment type="caution">
    <text evidence="4">The sequence shown here is derived from an EMBL/GenBank/DDBJ whole genome shotgun (WGS) entry which is preliminary data.</text>
</comment>
<gene>
    <name evidence="4" type="ORF">F1721_06290</name>
</gene>
<dbReference type="SMR" id="A0A5M7C8F7"/>
<evidence type="ECO:0000256" key="1">
    <source>
        <dbReference type="ARBA" id="ARBA00023002"/>
    </source>
</evidence>
<dbReference type="Proteomes" id="UP000323946">
    <property type="component" value="Unassembled WGS sequence"/>
</dbReference>
<protein>
    <submittedName>
        <fullName evidence="4">NAD(P)-binding protein</fullName>
    </submittedName>
</protein>
<keyword evidence="1" id="KW-0560">Oxidoreductase</keyword>
<keyword evidence="5" id="KW-1185">Reference proteome</keyword>
<dbReference type="Pfam" id="PF01494">
    <property type="entry name" value="FAD_binding_3"/>
    <property type="match status" value="1"/>
</dbReference>
<dbReference type="Gene3D" id="3.50.50.60">
    <property type="entry name" value="FAD/NAD(P)-binding domain"/>
    <property type="match status" value="1"/>
</dbReference>
<proteinExistence type="predicted"/>
<evidence type="ECO:0000313" key="5">
    <source>
        <dbReference type="Proteomes" id="UP000323946"/>
    </source>
</evidence>
<dbReference type="EMBL" id="VWPH01000003">
    <property type="protein sequence ID" value="KAA5835961.1"/>
    <property type="molecule type" value="Genomic_DNA"/>
</dbReference>
<dbReference type="PRINTS" id="PR00420">
    <property type="entry name" value="RNGMNOXGNASE"/>
</dbReference>
<dbReference type="PANTHER" id="PTHR13789">
    <property type="entry name" value="MONOOXYGENASE"/>
    <property type="match status" value="1"/>
</dbReference>
<dbReference type="InterPro" id="IPR036188">
    <property type="entry name" value="FAD/NAD-bd_sf"/>
</dbReference>
<dbReference type="GO" id="GO:0071949">
    <property type="term" value="F:FAD binding"/>
    <property type="evidence" value="ECO:0007669"/>
    <property type="project" value="InterPro"/>
</dbReference>
<dbReference type="InterPro" id="IPR050493">
    <property type="entry name" value="FAD-dep_Monooxygenase_BioMet"/>
</dbReference>
<evidence type="ECO:0000313" key="4">
    <source>
        <dbReference type="EMBL" id="KAA5835961.1"/>
    </source>
</evidence>
<dbReference type="AlphaFoldDB" id="A0A5M7C8F7"/>
<sequence>MRKAIVIGGGIGGLAAAAALVQRGWQVEVLERAPEFTEVGAGISVWPNALRALDVLGLGDPVRERAVLSGQAGIKDSDGRWLSRMDTAEVESRFGSVVMLHRAELLDVLRAAVPPEALRSGVEVHQARPDGVVLHSDGESRADLVVGADDIRSAVRTSAWSSSPAPRYAGYTAWRMITEPIEIGDSGESWGRGERFGYAALPDGRVYCFAVANAPEAGPRTGLAELRRRFASWHAPIPSLLDATREESVLHHDLYEMPPLRSYVKGRIALVGDAAHAMTPNLGQGACQALEDAVVLAETAPDLASYDQKRRPRTQRIAALSRRMGMVAQWSSAPAVALRNTALRLAPKSAAFRSLEPVLNWRG</sequence>
<dbReference type="OrthoDB" id="4568714at2"/>
<dbReference type="InterPro" id="IPR002938">
    <property type="entry name" value="FAD-bd"/>
</dbReference>
<reference evidence="4 5" key="1">
    <citation type="submission" date="2019-09" db="EMBL/GenBank/DDBJ databases">
        <title>Draft genome sequence of the thermophilic Saccharopolyspora hirsuta VKM Ac-666T.</title>
        <authorList>
            <person name="Lobastova T.G."/>
            <person name="Fokina V."/>
            <person name="Bragin E.Y."/>
            <person name="Shtratnikova V.Y."/>
            <person name="Starodumova I.P."/>
            <person name="Tarlachkov S.V."/>
            <person name="Donova M.V."/>
        </authorList>
    </citation>
    <scope>NUCLEOTIDE SEQUENCE [LARGE SCALE GENOMIC DNA]</scope>
    <source>
        <strain evidence="4 5">VKM Ac-666</strain>
    </source>
</reference>
<name>A0A5M7C8F7_SACHI</name>
<evidence type="ECO:0000256" key="2">
    <source>
        <dbReference type="ARBA" id="ARBA00023033"/>
    </source>
</evidence>
<feature type="domain" description="FAD-binding" evidence="3">
    <location>
        <begin position="4"/>
        <end position="315"/>
    </location>
</feature>
<accession>A0A5M7C8F7</accession>